<evidence type="ECO:0000256" key="1">
    <source>
        <dbReference type="ARBA" id="ARBA00004167"/>
    </source>
</evidence>
<keyword evidence="3 6" id="KW-1133">Transmembrane helix</keyword>
<dbReference type="InterPro" id="IPR044839">
    <property type="entry name" value="NDR1-like"/>
</dbReference>
<keyword evidence="2 6" id="KW-0812">Transmembrane</keyword>
<comment type="caution">
    <text evidence="8">The sequence shown here is derived from an EMBL/GenBank/DDBJ whole genome shotgun (WGS) entry which is preliminary data.</text>
</comment>
<accession>A0A8S9HQT0</accession>
<evidence type="ECO:0000256" key="4">
    <source>
        <dbReference type="ARBA" id="ARBA00023136"/>
    </source>
</evidence>
<sequence length="425" mass="46333">MTDDRVYPASKPPGAAATANPTFPANKAQLYNANRPAYRQPASRRRTHSRGCCCRCCCWTTFVIILLILLAAAASAVVYLIYRPRQPSFTVSSLKVSSLNFTSANHLTTAISLSVIAKNPNKNVGFNYDVTDITVYKTSPGDDDVVIGKGSIPSFVHGKKNTTLLKSTIGSPPGDLDELSAGKLKGELKAKKAVAIKIVLDTKVKVKMGSVKSPKSGIRVTCEGIKVAAPTGKKATTAATSAAKCKRTREATIACVAATEDELNQIRRAKRERSVVHVLVERRWSGTEGTKASEDLDRKKLVVEEKMVVATMAITRTRFKFYGLERRRFGEFSEVTEESGFQNLAPVTKAINPSRRFELRLKDGGGYGGGGRRKSRGDTEVEMVVDTGVEAMVVMDTEAMDTKVDTEVETVVTIDTVNEVVWLWM</sequence>
<dbReference type="PANTHER" id="PTHR31234:SF2">
    <property type="entry name" value="OS05G0199100 PROTEIN"/>
    <property type="match status" value="1"/>
</dbReference>
<evidence type="ECO:0000313" key="8">
    <source>
        <dbReference type="EMBL" id="KAF2559834.1"/>
    </source>
</evidence>
<evidence type="ECO:0000256" key="2">
    <source>
        <dbReference type="ARBA" id="ARBA00022692"/>
    </source>
</evidence>
<dbReference type="Proteomes" id="UP000712281">
    <property type="component" value="Unassembled WGS sequence"/>
</dbReference>
<organism evidence="8 9">
    <name type="scientific">Brassica cretica</name>
    <name type="common">Mustard</name>
    <dbReference type="NCBI Taxonomy" id="69181"/>
    <lineage>
        <taxon>Eukaryota</taxon>
        <taxon>Viridiplantae</taxon>
        <taxon>Streptophyta</taxon>
        <taxon>Embryophyta</taxon>
        <taxon>Tracheophyta</taxon>
        <taxon>Spermatophyta</taxon>
        <taxon>Magnoliopsida</taxon>
        <taxon>eudicotyledons</taxon>
        <taxon>Gunneridae</taxon>
        <taxon>Pentapetalae</taxon>
        <taxon>rosids</taxon>
        <taxon>malvids</taxon>
        <taxon>Brassicales</taxon>
        <taxon>Brassicaceae</taxon>
        <taxon>Brassiceae</taxon>
        <taxon>Brassica</taxon>
    </lineage>
</organism>
<comment type="subcellular location">
    <subcellularLocation>
        <location evidence="1">Membrane</location>
        <topology evidence="1">Single-pass membrane protein</topology>
    </subcellularLocation>
</comment>
<dbReference type="PANTHER" id="PTHR31234">
    <property type="entry name" value="LATE EMBRYOGENESIS ABUNDANT (LEA) HYDROXYPROLINE-RICH GLYCOPROTEIN FAMILY"/>
    <property type="match status" value="1"/>
</dbReference>
<feature type="region of interest" description="Disordered" evidence="5">
    <location>
        <begin position="1"/>
        <end position="22"/>
    </location>
</feature>
<dbReference type="InterPro" id="IPR004864">
    <property type="entry name" value="LEA_2"/>
</dbReference>
<evidence type="ECO:0000259" key="7">
    <source>
        <dbReference type="Pfam" id="PF03168"/>
    </source>
</evidence>
<evidence type="ECO:0000313" key="9">
    <source>
        <dbReference type="Proteomes" id="UP000712281"/>
    </source>
</evidence>
<keyword evidence="4 6" id="KW-0472">Membrane</keyword>
<reference evidence="8" key="1">
    <citation type="submission" date="2019-12" db="EMBL/GenBank/DDBJ databases">
        <title>Genome sequencing and annotation of Brassica cretica.</title>
        <authorList>
            <person name="Studholme D.J."/>
            <person name="Sarris P.F."/>
        </authorList>
    </citation>
    <scope>NUCLEOTIDE SEQUENCE</scope>
    <source>
        <strain evidence="8">PFS-001/15</strain>
        <tissue evidence="8">Leaf</tissue>
    </source>
</reference>
<feature type="domain" description="Late embryogenesis abundant protein LEA-2 subgroup" evidence="7">
    <location>
        <begin position="117"/>
        <end position="222"/>
    </location>
</feature>
<evidence type="ECO:0000256" key="6">
    <source>
        <dbReference type="SAM" id="Phobius"/>
    </source>
</evidence>
<evidence type="ECO:0000256" key="5">
    <source>
        <dbReference type="SAM" id="MobiDB-lite"/>
    </source>
</evidence>
<feature type="transmembrane region" description="Helical" evidence="6">
    <location>
        <begin position="59"/>
        <end position="82"/>
    </location>
</feature>
<feature type="compositionally biased region" description="Low complexity" evidence="5">
    <location>
        <begin position="12"/>
        <end position="22"/>
    </location>
</feature>
<name>A0A8S9HQT0_BRACR</name>
<dbReference type="AlphaFoldDB" id="A0A8S9HQT0"/>
<protein>
    <recommendedName>
        <fullName evidence="7">Late embryogenesis abundant protein LEA-2 subgroup domain-containing protein</fullName>
    </recommendedName>
</protein>
<evidence type="ECO:0000256" key="3">
    <source>
        <dbReference type="ARBA" id="ARBA00022989"/>
    </source>
</evidence>
<dbReference type="Pfam" id="PF03168">
    <property type="entry name" value="LEA_2"/>
    <property type="match status" value="1"/>
</dbReference>
<dbReference type="EMBL" id="QGKW02001940">
    <property type="protein sequence ID" value="KAF2559834.1"/>
    <property type="molecule type" value="Genomic_DNA"/>
</dbReference>
<dbReference type="GO" id="GO:0098542">
    <property type="term" value="P:defense response to other organism"/>
    <property type="evidence" value="ECO:0007669"/>
    <property type="project" value="InterPro"/>
</dbReference>
<dbReference type="GO" id="GO:0005886">
    <property type="term" value="C:plasma membrane"/>
    <property type="evidence" value="ECO:0007669"/>
    <property type="project" value="TreeGrafter"/>
</dbReference>
<proteinExistence type="predicted"/>
<gene>
    <name evidence="8" type="ORF">F2Q68_00013588</name>
</gene>